<dbReference type="GO" id="GO:0003677">
    <property type="term" value="F:DNA binding"/>
    <property type="evidence" value="ECO:0007669"/>
    <property type="project" value="UniProtKB-KW"/>
</dbReference>
<feature type="compositionally biased region" description="Polar residues" evidence="1">
    <location>
        <begin position="104"/>
        <end position="118"/>
    </location>
</feature>
<keyword evidence="2" id="KW-0067">ATP-binding</keyword>
<name>A0A392MDF7_9FABA</name>
<feature type="compositionally biased region" description="Basic and acidic residues" evidence="1">
    <location>
        <begin position="178"/>
        <end position="191"/>
    </location>
</feature>
<keyword evidence="3" id="KW-1185">Reference proteome</keyword>
<evidence type="ECO:0000313" key="3">
    <source>
        <dbReference type="Proteomes" id="UP000265520"/>
    </source>
</evidence>
<keyword evidence="2" id="KW-0547">Nucleotide-binding</keyword>
<accession>A0A392MDF7</accession>
<dbReference type="GO" id="GO:0004386">
    <property type="term" value="F:helicase activity"/>
    <property type="evidence" value="ECO:0007669"/>
    <property type="project" value="UniProtKB-KW"/>
</dbReference>
<dbReference type="Proteomes" id="UP000265520">
    <property type="component" value="Unassembled WGS sequence"/>
</dbReference>
<dbReference type="AlphaFoldDB" id="A0A392MDF7"/>
<keyword evidence="2" id="KW-0378">Hydrolase</keyword>
<keyword evidence="2" id="KW-0347">Helicase</keyword>
<evidence type="ECO:0000313" key="2">
    <source>
        <dbReference type="EMBL" id="MCH85089.1"/>
    </source>
</evidence>
<reference evidence="2 3" key="1">
    <citation type="journal article" date="2018" name="Front. Plant Sci.">
        <title>Red Clover (Trifolium pratense) and Zigzag Clover (T. medium) - A Picture of Genomic Similarities and Differences.</title>
        <authorList>
            <person name="Dluhosova J."/>
            <person name="Istvanek J."/>
            <person name="Nedelnik J."/>
            <person name="Repkova J."/>
        </authorList>
    </citation>
    <scope>NUCLEOTIDE SEQUENCE [LARGE SCALE GENOMIC DNA]</scope>
    <source>
        <strain evidence="3">cv. 10/8</strain>
        <tissue evidence="2">Leaf</tissue>
    </source>
</reference>
<dbReference type="EMBL" id="LXQA010007885">
    <property type="protein sequence ID" value="MCH85089.1"/>
    <property type="molecule type" value="Genomic_DNA"/>
</dbReference>
<feature type="region of interest" description="Disordered" evidence="1">
    <location>
        <begin position="79"/>
        <end position="118"/>
    </location>
</feature>
<evidence type="ECO:0000256" key="1">
    <source>
        <dbReference type="SAM" id="MobiDB-lite"/>
    </source>
</evidence>
<feature type="compositionally biased region" description="Acidic residues" evidence="1">
    <location>
        <begin position="192"/>
        <end position="210"/>
    </location>
</feature>
<gene>
    <name evidence="2" type="ORF">A2U01_0005931</name>
</gene>
<proteinExistence type="predicted"/>
<feature type="region of interest" description="Disordered" evidence="1">
    <location>
        <begin position="159"/>
        <end position="224"/>
    </location>
</feature>
<organism evidence="2 3">
    <name type="scientific">Trifolium medium</name>
    <dbReference type="NCBI Taxonomy" id="97028"/>
    <lineage>
        <taxon>Eukaryota</taxon>
        <taxon>Viridiplantae</taxon>
        <taxon>Streptophyta</taxon>
        <taxon>Embryophyta</taxon>
        <taxon>Tracheophyta</taxon>
        <taxon>Spermatophyta</taxon>
        <taxon>Magnoliopsida</taxon>
        <taxon>eudicotyledons</taxon>
        <taxon>Gunneridae</taxon>
        <taxon>Pentapetalae</taxon>
        <taxon>rosids</taxon>
        <taxon>fabids</taxon>
        <taxon>Fabales</taxon>
        <taxon>Fabaceae</taxon>
        <taxon>Papilionoideae</taxon>
        <taxon>50 kb inversion clade</taxon>
        <taxon>NPAAA clade</taxon>
        <taxon>Hologalegina</taxon>
        <taxon>IRL clade</taxon>
        <taxon>Trifolieae</taxon>
        <taxon>Trifolium</taxon>
    </lineage>
</organism>
<keyword evidence="2" id="KW-0238">DNA-binding</keyword>
<protein>
    <submittedName>
        <fullName evidence="2">Chromodomain-helicase-DNA-binding protein 1-like</fullName>
    </submittedName>
</protein>
<comment type="caution">
    <text evidence="2">The sequence shown here is derived from an EMBL/GenBank/DDBJ whole genome shotgun (WGS) entry which is preliminary data.</text>
</comment>
<sequence length="258" mass="29174">MLIINHSRDQTLWRQRYLNEQVTYTGMAFFKKFSYDAVSHGVLEDKGQGQNADRARRSVVSECADATSSEKVDMNMEAQYESDVEPDDAGRKQNVATADDRVGTSESNVETTSRKPSSTIGRWGYSFWKDCQPMCPLNGSESGHESKSGSDYINAYESEDNSLEGRGERLDSEDEDGQKDSEKGQRAHSDVPAEEMLSDEYYEQDGEEQSDSVHYRGFRQSTGSNSCLQWKSLIKGKRRKVNHLNGFQNDGKQIIQLM</sequence>